<evidence type="ECO:0000313" key="2">
    <source>
        <dbReference type="Proteomes" id="UP001474181"/>
    </source>
</evidence>
<feature type="non-terminal residue" evidence="1">
    <location>
        <position position="1"/>
    </location>
</feature>
<evidence type="ECO:0000313" key="1">
    <source>
        <dbReference type="EMBL" id="MER7186088.1"/>
    </source>
</evidence>
<organism evidence="1 2">
    <name type="scientific">Streptomyces hyaluromycini</name>
    <dbReference type="NCBI Taxonomy" id="1377993"/>
    <lineage>
        <taxon>Bacteria</taxon>
        <taxon>Bacillati</taxon>
        <taxon>Actinomycetota</taxon>
        <taxon>Actinomycetes</taxon>
        <taxon>Kitasatosporales</taxon>
        <taxon>Streptomycetaceae</taxon>
        <taxon>Streptomyces</taxon>
    </lineage>
</organism>
<reference evidence="1 2" key="1">
    <citation type="submission" date="2024-06" db="EMBL/GenBank/DDBJ databases">
        <title>The Natural Products Discovery Center: Release of the First 8490 Sequenced Strains for Exploring Actinobacteria Biosynthetic Diversity.</title>
        <authorList>
            <person name="Kalkreuter E."/>
            <person name="Kautsar S.A."/>
            <person name="Yang D."/>
            <person name="Bader C.D."/>
            <person name="Teijaro C.N."/>
            <person name="Fluegel L."/>
            <person name="Davis C.M."/>
            <person name="Simpson J.R."/>
            <person name="Lauterbach L."/>
            <person name="Steele A.D."/>
            <person name="Gui C."/>
            <person name="Meng S."/>
            <person name="Li G."/>
            <person name="Viehrig K."/>
            <person name="Ye F."/>
            <person name="Su P."/>
            <person name="Kiefer A.F."/>
            <person name="Nichols A."/>
            <person name="Cepeda A.J."/>
            <person name="Yan W."/>
            <person name="Fan B."/>
            <person name="Jiang Y."/>
            <person name="Adhikari A."/>
            <person name="Zheng C.-J."/>
            <person name="Schuster L."/>
            <person name="Cowan T.M."/>
            <person name="Smanski M.J."/>
            <person name="Chevrette M.G."/>
            <person name="De Carvalho L.P.S."/>
            <person name="Shen B."/>
        </authorList>
    </citation>
    <scope>NUCLEOTIDE SEQUENCE [LARGE SCALE GENOMIC DNA]</scope>
    <source>
        <strain evidence="1 2">NPDC000234</strain>
    </source>
</reference>
<proteinExistence type="predicted"/>
<gene>
    <name evidence="1" type="ORF">ABT404_42640</name>
</gene>
<dbReference type="Proteomes" id="UP001474181">
    <property type="component" value="Unassembled WGS sequence"/>
</dbReference>
<sequence length="119" mass="12308">AETAARGPYGPVLVLCGGAPRLMELLRTRTDLAGAFAEYLRLPAWTGAGLAELTRRRLTVLGFEVPDDVLAALAAQDPAHGAYGAHRLADRIAVRAGAPALVLADLAGELPLEDALVAG</sequence>
<dbReference type="RefSeq" id="WP_350789482.1">
    <property type="nucleotide sequence ID" value="NZ_JBEPEK010000534.1"/>
</dbReference>
<comment type="caution">
    <text evidence="1">The sequence shown here is derived from an EMBL/GenBank/DDBJ whole genome shotgun (WGS) entry which is preliminary data.</text>
</comment>
<name>A0ABV1XAN2_9ACTN</name>
<accession>A0ABV1XAN2</accession>
<dbReference type="EMBL" id="JBEPEK010000534">
    <property type="protein sequence ID" value="MER7186088.1"/>
    <property type="molecule type" value="Genomic_DNA"/>
</dbReference>
<protein>
    <submittedName>
        <fullName evidence="1">Uncharacterized protein</fullName>
    </submittedName>
</protein>
<keyword evidence="2" id="KW-1185">Reference proteome</keyword>